<dbReference type="AlphaFoldDB" id="A0AA43P8Q0"/>
<reference evidence="1" key="2">
    <citation type="journal article" date="2023" name="Gut Microbes">
        <title>Characterization of Bifidobacterium kashiwanohense that utilizes both milk- and plant-derived oligosaccharides.</title>
        <authorList>
            <person name="Orihara K."/>
            <person name="Yahagi K."/>
            <person name="Saito Y."/>
            <person name="Watanabe Y."/>
            <person name="Sasai T."/>
            <person name="Hara T."/>
            <person name="Tsukuda N."/>
            <person name="Oki K."/>
            <person name="Fujimoto J."/>
            <person name="Matsuki T."/>
        </authorList>
    </citation>
    <scope>NUCLEOTIDE SEQUENCE</scope>
    <source>
        <strain evidence="1">YIT 13062</strain>
    </source>
</reference>
<evidence type="ECO:0000313" key="1">
    <source>
        <dbReference type="EMBL" id="MDH7890501.1"/>
    </source>
</evidence>
<comment type="caution">
    <text evidence="1">The sequence shown here is derived from an EMBL/GenBank/DDBJ whole genome shotgun (WGS) entry which is preliminary data.</text>
</comment>
<accession>A0AA43P8Q0</accession>
<evidence type="ECO:0000313" key="2">
    <source>
        <dbReference type="Proteomes" id="UP001161916"/>
    </source>
</evidence>
<sequence>MAFISIDCFSNRTKFKVKTHSGREFVVHTDDLRSVVLDHPLCMGLDMNTVVSKLEDLNITDKATRREHIRILQTAHAKGNWTSAESLRRYAKERTNFLDMAFDVPFKRFAL</sequence>
<protein>
    <submittedName>
        <fullName evidence="1">Uncharacterized protein</fullName>
    </submittedName>
</protein>
<dbReference type="EMBL" id="JAOPMH010000008">
    <property type="protein sequence ID" value="MDH7890501.1"/>
    <property type="molecule type" value="Genomic_DNA"/>
</dbReference>
<dbReference type="RefSeq" id="WP_033501002.1">
    <property type="nucleotide sequence ID" value="NZ_CP026729.1"/>
</dbReference>
<name>A0AA43P8Q0_9BIFI</name>
<dbReference type="Proteomes" id="UP001161916">
    <property type="component" value="Unassembled WGS sequence"/>
</dbReference>
<organism evidence="1 2">
    <name type="scientific">Bifidobacterium catenulatum subsp. kashiwanohense</name>
    <dbReference type="NCBI Taxonomy" id="630129"/>
    <lineage>
        <taxon>Bacteria</taxon>
        <taxon>Bacillati</taxon>
        <taxon>Actinomycetota</taxon>
        <taxon>Actinomycetes</taxon>
        <taxon>Bifidobacteriales</taxon>
        <taxon>Bifidobacteriaceae</taxon>
        <taxon>Bifidobacterium</taxon>
    </lineage>
</organism>
<reference evidence="1" key="1">
    <citation type="submission" date="2022-09" db="EMBL/GenBank/DDBJ databases">
        <authorList>
            <person name="Orihara K."/>
        </authorList>
    </citation>
    <scope>NUCLEOTIDE SEQUENCE</scope>
    <source>
        <strain evidence="1">YIT 13062</strain>
    </source>
</reference>
<gene>
    <name evidence="1" type="ORF">OB951_07850</name>
</gene>
<proteinExistence type="predicted"/>